<evidence type="ECO:0000256" key="7">
    <source>
        <dbReference type="ARBA" id="ARBA00023180"/>
    </source>
</evidence>
<proteinExistence type="predicted"/>
<feature type="transmembrane region" description="Helical" evidence="8">
    <location>
        <begin position="559"/>
        <end position="581"/>
    </location>
</feature>
<keyword evidence="10" id="KW-1185">Reference proteome</keyword>
<evidence type="ECO:0000256" key="8">
    <source>
        <dbReference type="SAM" id="Phobius"/>
    </source>
</evidence>
<dbReference type="InterPro" id="IPR052192">
    <property type="entry name" value="Insect_Ionotropic_Sensory_Rcpt"/>
</dbReference>
<name>A0A6P8WL51_DROAB</name>
<dbReference type="SUPFAM" id="SSF53850">
    <property type="entry name" value="Periplasmic binding protein-like II"/>
    <property type="match status" value="1"/>
</dbReference>
<evidence type="ECO:0000256" key="6">
    <source>
        <dbReference type="ARBA" id="ARBA00023170"/>
    </source>
</evidence>
<evidence type="ECO:0000256" key="4">
    <source>
        <dbReference type="ARBA" id="ARBA00022989"/>
    </source>
</evidence>
<sequence length="591" mass="69179">MRRLLLQLLVVAATAAWPTDIVQLLDCIGRNYRVEEISIMLSHGASSPGFMNALHVQLSRNESNYFRLLPKVISTEESGGRFSSFLNEGALFVIFARDSKDPVIEMQTLRGRGRRYCRTLFLLQRAESRKELRPFFERLWQQGFRTALIMVAQRRLYRMDPYPTLRVLQLSPTHDERSLFPPTNHLNFKGYKLRVPVQLDVPATFWYNNMGKVQLEGAGGKLFSELVRHLNVCLEVYPLYVNDSNYMDMGALIKLIVEQRIELSPHQFTTLQRSTLVDYSYPFRVVQRCFMVPRDSEIPRALYILLPFKMELWLCLLVQMLLLSMLHLAARYVRPWEPGIRLWALMGVPGYRSALVPERSCWLRYPLMLLLASIFVFSVFVIVQTYTTKLTSLLAVSLSSIPTLNLHSLFQLPYSILVLPSDVDAIVDSFGHEQQFLQQFSYTNSSAFYAQRVEMSPGYIYPISTTRWSFLQQQQRYMKHKRFWLSDLCYGTFPYQFQLRIESHFKDHLHHFELHVNEAGLNEYWRSSTYRRAEKFGFIRDFASIESYEQLHKVRPMELNLLATVFYLYLVGLLLSLVAFLCEIVPQLWCC</sequence>
<evidence type="ECO:0000256" key="2">
    <source>
        <dbReference type="ARBA" id="ARBA00022475"/>
    </source>
</evidence>
<accession>A0A6P8WL51</accession>
<evidence type="ECO:0000313" key="10">
    <source>
        <dbReference type="Proteomes" id="UP000515160"/>
    </source>
</evidence>
<reference evidence="11" key="1">
    <citation type="submission" date="2025-08" db="UniProtKB">
        <authorList>
            <consortium name="RefSeq"/>
        </authorList>
    </citation>
    <scope>IDENTIFICATION</scope>
    <source>
        <strain evidence="11">15112-1751.03</strain>
        <tissue evidence="11">Whole Adult</tissue>
    </source>
</reference>
<dbReference type="GO" id="GO:0005886">
    <property type="term" value="C:plasma membrane"/>
    <property type="evidence" value="ECO:0007669"/>
    <property type="project" value="UniProtKB-SubCell"/>
</dbReference>
<dbReference type="OrthoDB" id="8044407at2759"/>
<feature type="transmembrane region" description="Helical" evidence="8">
    <location>
        <begin position="362"/>
        <end position="383"/>
    </location>
</feature>
<evidence type="ECO:0000256" key="9">
    <source>
        <dbReference type="SAM" id="SignalP"/>
    </source>
</evidence>
<evidence type="ECO:0000256" key="1">
    <source>
        <dbReference type="ARBA" id="ARBA00004651"/>
    </source>
</evidence>
<keyword evidence="9" id="KW-0732">Signal</keyword>
<keyword evidence="3 8" id="KW-0812">Transmembrane</keyword>
<keyword evidence="2" id="KW-1003">Cell membrane</keyword>
<dbReference type="Proteomes" id="UP000515160">
    <property type="component" value="Chromosome 3"/>
</dbReference>
<dbReference type="Gene3D" id="3.40.190.10">
    <property type="entry name" value="Periplasmic binding protein-like II"/>
    <property type="match status" value="1"/>
</dbReference>
<keyword evidence="6" id="KW-0675">Receptor</keyword>
<evidence type="ECO:0000256" key="3">
    <source>
        <dbReference type="ARBA" id="ARBA00022692"/>
    </source>
</evidence>
<keyword evidence="7" id="KW-0325">Glycoprotein</keyword>
<keyword evidence="4 8" id="KW-1133">Transmembrane helix</keyword>
<comment type="subcellular location">
    <subcellularLocation>
        <location evidence="1">Cell membrane</location>
        <topology evidence="1">Multi-pass membrane protein</topology>
    </subcellularLocation>
</comment>
<evidence type="ECO:0000256" key="5">
    <source>
        <dbReference type="ARBA" id="ARBA00023136"/>
    </source>
</evidence>
<dbReference type="PANTHER" id="PTHR42643:SF41">
    <property type="entry name" value="IONOTROPIC RECEPTOR 20A-RELATED"/>
    <property type="match status" value="1"/>
</dbReference>
<dbReference type="RefSeq" id="XP_034104386.1">
    <property type="nucleotide sequence ID" value="XM_034248495.2"/>
</dbReference>
<keyword evidence="5 8" id="KW-0472">Membrane</keyword>
<organism evidence="10 11">
    <name type="scientific">Drosophila albomicans</name>
    <name type="common">Fruit fly</name>
    <dbReference type="NCBI Taxonomy" id="7291"/>
    <lineage>
        <taxon>Eukaryota</taxon>
        <taxon>Metazoa</taxon>
        <taxon>Ecdysozoa</taxon>
        <taxon>Arthropoda</taxon>
        <taxon>Hexapoda</taxon>
        <taxon>Insecta</taxon>
        <taxon>Pterygota</taxon>
        <taxon>Neoptera</taxon>
        <taxon>Endopterygota</taxon>
        <taxon>Diptera</taxon>
        <taxon>Brachycera</taxon>
        <taxon>Muscomorpha</taxon>
        <taxon>Ephydroidea</taxon>
        <taxon>Drosophilidae</taxon>
        <taxon>Drosophila</taxon>
    </lineage>
</organism>
<dbReference type="PANTHER" id="PTHR42643">
    <property type="entry name" value="IONOTROPIC RECEPTOR 20A-RELATED"/>
    <property type="match status" value="1"/>
</dbReference>
<protein>
    <submittedName>
        <fullName evidence="11">Uncharacterized protein LOC117568103</fullName>
    </submittedName>
</protein>
<feature type="chain" id="PRO_5028355678" evidence="9">
    <location>
        <begin position="17"/>
        <end position="591"/>
    </location>
</feature>
<gene>
    <name evidence="11" type="primary">LOC117568103</name>
</gene>
<feature type="signal peptide" evidence="9">
    <location>
        <begin position="1"/>
        <end position="16"/>
    </location>
</feature>
<evidence type="ECO:0000313" key="11">
    <source>
        <dbReference type="RefSeq" id="XP_034104386.1"/>
    </source>
</evidence>
<dbReference type="GeneID" id="117568103"/>
<dbReference type="CTD" id="3885628"/>
<dbReference type="AlphaFoldDB" id="A0A6P8WL51"/>